<dbReference type="InterPro" id="IPR028098">
    <property type="entry name" value="Glyco_trans_4-like_N"/>
</dbReference>
<accession>A0A937FAV9</accession>
<dbReference type="Pfam" id="PF13439">
    <property type="entry name" value="Glyco_transf_4"/>
    <property type="match status" value="1"/>
</dbReference>
<dbReference type="RefSeq" id="WP_202245595.1">
    <property type="nucleotide sequence ID" value="NZ_JAESIY010000009.1"/>
</dbReference>
<comment type="caution">
    <text evidence="4">The sequence shown here is derived from an EMBL/GenBank/DDBJ whole genome shotgun (WGS) entry which is preliminary data.</text>
</comment>
<keyword evidence="1" id="KW-0808">Transferase</keyword>
<dbReference type="EMBL" id="JAESIY010000009">
    <property type="protein sequence ID" value="MBL3657809.1"/>
    <property type="molecule type" value="Genomic_DNA"/>
</dbReference>
<sequence>MRIVLIHQYFKTPQEGGGIRSYHIVKHLKELGHDVQVITAYNKPKADVKIIDGIKISYLPVYYTNHLSFWSRVHAFIRFVWMSLKVIKKIQPVDLNYVITTPLTTGIIALYAKFRFRTPYVFEVGDLWPDAPIQLKVLNNWLLKKLAYWLEKKSYKETEKIVALSPDIKDIILQKLNKKKVEVITNMADNEFFTAGKKDLRLQLKYGVEDKFVITYAGTIGLANHLEYMLAAAEACLDNAHIQFMVAGEGARAQHMKNLVEEQNLVNVRFVPFAGKDEVRELLNVSDAVYVSFQNVPVLASGSPNKLFDGLAAGKLIIMNFEGWLKKIIEKNECGFYYNPEEPKQFYNELKKFVEDDELLMRAQINSRKLAEQSFDKQDQLKKLQQFLGFGD</sequence>
<dbReference type="AlphaFoldDB" id="A0A937FAV9"/>
<reference evidence="4" key="1">
    <citation type="submission" date="2021-01" db="EMBL/GenBank/DDBJ databases">
        <title>Fulvivirga kasyanovii gen. nov., sp nov., a novel member of the phylum Bacteroidetes isolated from seawater in a mussel farm.</title>
        <authorList>
            <person name="Zhao L.-H."/>
            <person name="Wang Z.-J."/>
        </authorList>
    </citation>
    <scope>NUCLEOTIDE SEQUENCE</scope>
    <source>
        <strain evidence="4">2943</strain>
    </source>
</reference>
<dbReference type="SUPFAM" id="SSF53756">
    <property type="entry name" value="UDP-Glycosyltransferase/glycogen phosphorylase"/>
    <property type="match status" value="1"/>
</dbReference>
<name>A0A937FAV9_9BACT</name>
<evidence type="ECO:0000313" key="4">
    <source>
        <dbReference type="EMBL" id="MBL3657809.1"/>
    </source>
</evidence>
<keyword evidence="5" id="KW-1185">Reference proteome</keyword>
<gene>
    <name evidence="4" type="ORF">JL102_16790</name>
</gene>
<organism evidence="4 5">
    <name type="scientific">Fulvivirga sediminis</name>
    <dbReference type="NCBI Taxonomy" id="2803949"/>
    <lineage>
        <taxon>Bacteria</taxon>
        <taxon>Pseudomonadati</taxon>
        <taxon>Bacteroidota</taxon>
        <taxon>Cytophagia</taxon>
        <taxon>Cytophagales</taxon>
        <taxon>Fulvivirgaceae</taxon>
        <taxon>Fulvivirga</taxon>
    </lineage>
</organism>
<dbReference type="Proteomes" id="UP000659388">
    <property type="component" value="Unassembled WGS sequence"/>
</dbReference>
<proteinExistence type="predicted"/>
<evidence type="ECO:0000313" key="5">
    <source>
        <dbReference type="Proteomes" id="UP000659388"/>
    </source>
</evidence>
<protein>
    <submittedName>
        <fullName evidence="4">Glycosyltransferase family 4 protein</fullName>
    </submittedName>
</protein>
<dbReference type="CDD" id="cd03794">
    <property type="entry name" value="GT4_WbuB-like"/>
    <property type="match status" value="1"/>
</dbReference>
<dbReference type="Gene3D" id="3.40.50.2000">
    <property type="entry name" value="Glycogen Phosphorylase B"/>
    <property type="match status" value="2"/>
</dbReference>
<feature type="domain" description="Glycosyltransferase subfamily 4-like N-terminal" evidence="3">
    <location>
        <begin position="16"/>
        <end position="190"/>
    </location>
</feature>
<dbReference type="GO" id="GO:0009103">
    <property type="term" value="P:lipopolysaccharide biosynthetic process"/>
    <property type="evidence" value="ECO:0007669"/>
    <property type="project" value="TreeGrafter"/>
</dbReference>
<feature type="domain" description="Glycosyl transferase family 1" evidence="2">
    <location>
        <begin position="209"/>
        <end position="369"/>
    </location>
</feature>
<dbReference type="GO" id="GO:0016757">
    <property type="term" value="F:glycosyltransferase activity"/>
    <property type="evidence" value="ECO:0007669"/>
    <property type="project" value="InterPro"/>
</dbReference>
<evidence type="ECO:0000259" key="3">
    <source>
        <dbReference type="Pfam" id="PF13439"/>
    </source>
</evidence>
<dbReference type="InterPro" id="IPR001296">
    <property type="entry name" value="Glyco_trans_1"/>
</dbReference>
<dbReference type="PANTHER" id="PTHR46401:SF2">
    <property type="entry name" value="GLYCOSYLTRANSFERASE WBBK-RELATED"/>
    <property type="match status" value="1"/>
</dbReference>
<evidence type="ECO:0000256" key="1">
    <source>
        <dbReference type="ARBA" id="ARBA00022679"/>
    </source>
</evidence>
<dbReference type="Pfam" id="PF00534">
    <property type="entry name" value="Glycos_transf_1"/>
    <property type="match status" value="1"/>
</dbReference>
<evidence type="ECO:0000259" key="2">
    <source>
        <dbReference type="Pfam" id="PF00534"/>
    </source>
</evidence>
<dbReference type="PANTHER" id="PTHR46401">
    <property type="entry name" value="GLYCOSYLTRANSFERASE WBBK-RELATED"/>
    <property type="match status" value="1"/>
</dbReference>